<proteinExistence type="predicted"/>
<accession>A0A7V3E7N9</accession>
<organism evidence="2">
    <name type="scientific">Ignavibacterium album</name>
    <dbReference type="NCBI Taxonomy" id="591197"/>
    <lineage>
        <taxon>Bacteria</taxon>
        <taxon>Pseudomonadati</taxon>
        <taxon>Ignavibacteriota</taxon>
        <taxon>Ignavibacteria</taxon>
        <taxon>Ignavibacteriales</taxon>
        <taxon>Ignavibacteriaceae</taxon>
        <taxon>Ignavibacterium</taxon>
    </lineage>
</organism>
<evidence type="ECO:0000313" key="2">
    <source>
        <dbReference type="EMBL" id="HFI91532.1"/>
    </source>
</evidence>
<name>A0A7V3E7N9_9BACT</name>
<feature type="transmembrane region" description="Helical" evidence="1">
    <location>
        <begin position="83"/>
        <end position="105"/>
    </location>
</feature>
<sequence length="191" mass="22121">MKINNRNTELIIRYFDGDLNNVEKEILFNQIQNDVDLKAEFEAIKSIYELKNDYTNIKIDQSYLDSILPKFRSKLEKKSRTNIFNPAFASAFATILIALAILLLIPKGNKTPDNFADIPDEELFQLLSQDNLEVIQQDKIDSLFRAEIKSSPDKISNYVFNGDEINTLYKKNLITPEDEDEIFTSLIDKKF</sequence>
<reference evidence="2" key="1">
    <citation type="journal article" date="2020" name="mSystems">
        <title>Genome- and Community-Level Interaction Insights into Carbon Utilization and Element Cycling Functions of Hydrothermarchaeota in Hydrothermal Sediment.</title>
        <authorList>
            <person name="Zhou Z."/>
            <person name="Liu Y."/>
            <person name="Xu W."/>
            <person name="Pan J."/>
            <person name="Luo Z.H."/>
            <person name="Li M."/>
        </authorList>
    </citation>
    <scope>NUCLEOTIDE SEQUENCE [LARGE SCALE GENOMIC DNA]</scope>
    <source>
        <strain evidence="2">SpSt-479</strain>
    </source>
</reference>
<keyword evidence="1" id="KW-1133">Transmembrane helix</keyword>
<keyword evidence="1" id="KW-0812">Transmembrane</keyword>
<dbReference type="EMBL" id="DSUJ01000008">
    <property type="protein sequence ID" value="HFI91532.1"/>
    <property type="molecule type" value="Genomic_DNA"/>
</dbReference>
<gene>
    <name evidence="2" type="ORF">ENS31_08415</name>
</gene>
<evidence type="ECO:0000256" key="1">
    <source>
        <dbReference type="SAM" id="Phobius"/>
    </source>
</evidence>
<comment type="caution">
    <text evidence="2">The sequence shown here is derived from an EMBL/GenBank/DDBJ whole genome shotgun (WGS) entry which is preliminary data.</text>
</comment>
<protein>
    <submittedName>
        <fullName evidence="2">Uncharacterized protein</fullName>
    </submittedName>
</protein>
<dbReference type="AlphaFoldDB" id="A0A7V3E7N9"/>
<keyword evidence="1" id="KW-0472">Membrane</keyword>